<comment type="caution">
    <text evidence="1">The sequence shown here is derived from an EMBL/GenBank/DDBJ whole genome shotgun (WGS) entry which is preliminary data.</text>
</comment>
<organism evidence="1 2">
    <name type="scientific">Flavipsychrobacter stenotrophus</name>
    <dbReference type="NCBI Taxonomy" id="2077091"/>
    <lineage>
        <taxon>Bacteria</taxon>
        <taxon>Pseudomonadati</taxon>
        <taxon>Bacteroidota</taxon>
        <taxon>Chitinophagia</taxon>
        <taxon>Chitinophagales</taxon>
        <taxon>Chitinophagaceae</taxon>
        <taxon>Flavipsychrobacter</taxon>
    </lineage>
</organism>
<dbReference type="Proteomes" id="UP000239872">
    <property type="component" value="Unassembled WGS sequence"/>
</dbReference>
<accession>A0A2S7SSE4</accession>
<dbReference type="EMBL" id="PPSL01000006">
    <property type="protein sequence ID" value="PQJ09527.1"/>
    <property type="molecule type" value="Genomic_DNA"/>
</dbReference>
<evidence type="ECO:0000313" key="1">
    <source>
        <dbReference type="EMBL" id="PQJ09527.1"/>
    </source>
</evidence>
<protein>
    <submittedName>
        <fullName evidence="1">Uncharacterized protein</fullName>
    </submittedName>
</protein>
<evidence type="ECO:0000313" key="2">
    <source>
        <dbReference type="Proteomes" id="UP000239872"/>
    </source>
</evidence>
<reference evidence="1 2" key="1">
    <citation type="submission" date="2018-01" db="EMBL/GenBank/DDBJ databases">
        <title>A novel member of the phylum Bacteroidetes isolated from glacier ice.</title>
        <authorList>
            <person name="Liu Q."/>
            <person name="Xin Y.-H."/>
        </authorList>
    </citation>
    <scope>NUCLEOTIDE SEQUENCE [LARGE SCALE GENOMIC DNA]</scope>
    <source>
        <strain evidence="1 2">RB1R16</strain>
    </source>
</reference>
<sequence>MRQKIDINALSGSDKEKASALLREIAVLRRLKKDAAPEQQEELQQEIWELVAHVNNVINGGKEIIKTINNN</sequence>
<name>A0A2S7SSE4_9BACT</name>
<dbReference type="AlphaFoldDB" id="A0A2S7SSE4"/>
<proteinExistence type="predicted"/>
<gene>
    <name evidence="1" type="ORF">CJD36_020020</name>
</gene>
<dbReference type="RefSeq" id="WP_105040977.1">
    <property type="nucleotide sequence ID" value="NZ_PPSL01000006.1"/>
</dbReference>
<keyword evidence="2" id="KW-1185">Reference proteome</keyword>